<evidence type="ECO:0000256" key="1">
    <source>
        <dbReference type="SAM" id="Phobius"/>
    </source>
</evidence>
<feature type="transmembrane region" description="Helical" evidence="1">
    <location>
        <begin position="39"/>
        <end position="58"/>
    </location>
</feature>
<reference evidence="2" key="1">
    <citation type="submission" date="2018-02" db="EMBL/GenBank/DDBJ databases">
        <title>Rhizophora mucronata_Transcriptome.</title>
        <authorList>
            <person name="Meera S.P."/>
            <person name="Sreeshan A."/>
            <person name="Augustine A."/>
        </authorList>
    </citation>
    <scope>NUCLEOTIDE SEQUENCE</scope>
    <source>
        <tissue evidence="2">Leaf</tissue>
    </source>
</reference>
<sequence>MTLHFFISRNSLSTYPTHATSVTMRNPSIRGKHKLEKQCILLILFYQFLALMELFSFMRARLSSLTNLLRSSKGRLSISFLRSSLNAGHLSSRCHSQLGYSESGKTFGSAPSLRMLAPTTVVDLTSLLSVSFGASDAALPPLAPFFALPAPAENILFSVALTTPLLPTTPVNNLM</sequence>
<organism evidence="2">
    <name type="scientific">Rhizophora mucronata</name>
    <name type="common">Asiatic mangrove</name>
    <dbReference type="NCBI Taxonomy" id="61149"/>
    <lineage>
        <taxon>Eukaryota</taxon>
        <taxon>Viridiplantae</taxon>
        <taxon>Streptophyta</taxon>
        <taxon>Embryophyta</taxon>
        <taxon>Tracheophyta</taxon>
        <taxon>Spermatophyta</taxon>
        <taxon>Magnoliopsida</taxon>
        <taxon>eudicotyledons</taxon>
        <taxon>Gunneridae</taxon>
        <taxon>Pentapetalae</taxon>
        <taxon>rosids</taxon>
        <taxon>fabids</taxon>
        <taxon>Malpighiales</taxon>
        <taxon>Rhizophoraceae</taxon>
        <taxon>Rhizophora</taxon>
    </lineage>
</organism>
<dbReference type="EMBL" id="GGEC01009686">
    <property type="protein sequence ID" value="MBW90169.1"/>
    <property type="molecule type" value="Transcribed_RNA"/>
</dbReference>
<protein>
    <submittedName>
        <fullName evidence="2">Uncharacterized protein MANES_15G156800</fullName>
    </submittedName>
</protein>
<keyword evidence="1" id="KW-0472">Membrane</keyword>
<keyword evidence="1" id="KW-0812">Transmembrane</keyword>
<accession>A0A2P2J9M4</accession>
<proteinExistence type="predicted"/>
<name>A0A2P2J9M4_RHIMU</name>
<evidence type="ECO:0000313" key="2">
    <source>
        <dbReference type="EMBL" id="MBW90169.1"/>
    </source>
</evidence>
<dbReference type="AlphaFoldDB" id="A0A2P2J9M4"/>
<keyword evidence="1" id="KW-1133">Transmembrane helix</keyword>